<evidence type="ECO:0000256" key="7">
    <source>
        <dbReference type="ARBA" id="ARBA00032024"/>
    </source>
</evidence>
<dbReference type="InterPro" id="IPR051402">
    <property type="entry name" value="KPR-Related"/>
</dbReference>
<gene>
    <name evidence="12" type="ORF">E2605_17315</name>
</gene>
<organism evidence="12 13">
    <name type="scientific">Dysgonomonas capnocytophagoides</name>
    <dbReference type="NCBI Taxonomy" id="45254"/>
    <lineage>
        <taxon>Bacteria</taxon>
        <taxon>Pseudomonadati</taxon>
        <taxon>Bacteroidota</taxon>
        <taxon>Bacteroidia</taxon>
        <taxon>Bacteroidales</taxon>
        <taxon>Dysgonomonadaceae</taxon>
        <taxon>Dysgonomonas</taxon>
    </lineage>
</organism>
<evidence type="ECO:0000259" key="10">
    <source>
        <dbReference type="Pfam" id="PF02558"/>
    </source>
</evidence>
<evidence type="ECO:0000313" key="13">
    <source>
        <dbReference type="Proteomes" id="UP000297861"/>
    </source>
</evidence>
<reference evidence="12 13" key="1">
    <citation type="submission" date="2019-03" db="EMBL/GenBank/DDBJ databases">
        <title>San Antonio Military Medical Center submission to MRSN (WRAIR), pending publication.</title>
        <authorList>
            <person name="Blyth D.M."/>
            <person name="Mccarthy S.L."/>
            <person name="Schall S.E."/>
            <person name="Stam J.A."/>
            <person name="Ong A.C."/>
            <person name="Mcgann P.T."/>
        </authorList>
    </citation>
    <scope>NUCLEOTIDE SEQUENCE [LARGE SCALE GENOMIC DNA]</scope>
    <source>
        <strain evidence="12 13">MRSN571793</strain>
    </source>
</reference>
<dbReference type="FunFam" id="1.10.1040.10:FF:000017">
    <property type="entry name" value="2-dehydropantoate 2-reductase"/>
    <property type="match status" value="1"/>
</dbReference>
<proteinExistence type="inferred from homology"/>
<protein>
    <recommendedName>
        <fullName evidence="4 9">2-dehydropantoate 2-reductase</fullName>
        <ecNumber evidence="3 9">1.1.1.169</ecNumber>
    </recommendedName>
    <alternativeName>
        <fullName evidence="7 9">Ketopantoate reductase</fullName>
    </alternativeName>
</protein>
<accession>A0A4Y8KX62</accession>
<dbReference type="STRING" id="1121485.GCA_000426485_03469"/>
<evidence type="ECO:0000256" key="2">
    <source>
        <dbReference type="ARBA" id="ARBA00007870"/>
    </source>
</evidence>
<comment type="similarity">
    <text evidence="2 9">Belongs to the ketopantoate reductase family.</text>
</comment>
<dbReference type="SUPFAM" id="SSF51735">
    <property type="entry name" value="NAD(P)-binding Rossmann-fold domains"/>
    <property type="match status" value="1"/>
</dbReference>
<evidence type="ECO:0000256" key="5">
    <source>
        <dbReference type="ARBA" id="ARBA00022857"/>
    </source>
</evidence>
<evidence type="ECO:0000256" key="8">
    <source>
        <dbReference type="ARBA" id="ARBA00048793"/>
    </source>
</evidence>
<comment type="function">
    <text evidence="9">Catalyzes the NADPH-dependent reduction of ketopantoate into pantoic acid.</text>
</comment>
<dbReference type="GO" id="GO:0015940">
    <property type="term" value="P:pantothenate biosynthetic process"/>
    <property type="evidence" value="ECO:0007669"/>
    <property type="project" value="UniProtKB-UniPathway"/>
</dbReference>
<dbReference type="NCBIfam" id="NF004887">
    <property type="entry name" value="PRK06249.1"/>
    <property type="match status" value="1"/>
</dbReference>
<feature type="domain" description="Ketopantoate reductase N-terminal" evidence="10">
    <location>
        <begin position="15"/>
        <end position="160"/>
    </location>
</feature>
<keyword evidence="9" id="KW-0566">Pantothenate biosynthesis</keyword>
<dbReference type="Pfam" id="PF08546">
    <property type="entry name" value="ApbA_C"/>
    <property type="match status" value="1"/>
</dbReference>
<dbReference type="RefSeq" id="WP_051290787.1">
    <property type="nucleotide sequence ID" value="NZ_JAWZLG010000062.1"/>
</dbReference>
<dbReference type="SUPFAM" id="SSF48179">
    <property type="entry name" value="6-phosphogluconate dehydrogenase C-terminal domain-like"/>
    <property type="match status" value="1"/>
</dbReference>
<dbReference type="PANTHER" id="PTHR21708">
    <property type="entry name" value="PROBABLE 2-DEHYDROPANTOATE 2-REDUCTASE"/>
    <property type="match status" value="1"/>
</dbReference>
<keyword evidence="13" id="KW-1185">Reference proteome</keyword>
<evidence type="ECO:0000256" key="4">
    <source>
        <dbReference type="ARBA" id="ARBA00019465"/>
    </source>
</evidence>
<dbReference type="NCBIfam" id="TIGR00745">
    <property type="entry name" value="apbA_panE"/>
    <property type="match status" value="1"/>
</dbReference>
<dbReference type="UniPathway" id="UPA00028">
    <property type="reaction ID" value="UER00004"/>
</dbReference>
<comment type="catalytic activity">
    <reaction evidence="8 9">
        <text>(R)-pantoate + NADP(+) = 2-dehydropantoate + NADPH + H(+)</text>
        <dbReference type="Rhea" id="RHEA:16233"/>
        <dbReference type="ChEBI" id="CHEBI:11561"/>
        <dbReference type="ChEBI" id="CHEBI:15378"/>
        <dbReference type="ChEBI" id="CHEBI:15980"/>
        <dbReference type="ChEBI" id="CHEBI:57783"/>
        <dbReference type="ChEBI" id="CHEBI:58349"/>
        <dbReference type="EC" id="1.1.1.169"/>
    </reaction>
</comment>
<dbReference type="InterPro" id="IPR003710">
    <property type="entry name" value="ApbA"/>
</dbReference>
<dbReference type="GO" id="GO:0005737">
    <property type="term" value="C:cytoplasm"/>
    <property type="evidence" value="ECO:0007669"/>
    <property type="project" value="TreeGrafter"/>
</dbReference>
<keyword evidence="6 9" id="KW-0560">Oxidoreductase</keyword>
<dbReference type="InterPro" id="IPR013752">
    <property type="entry name" value="KPA_reductase"/>
</dbReference>
<comment type="caution">
    <text evidence="12">The sequence shown here is derived from an EMBL/GenBank/DDBJ whole genome shotgun (WGS) entry which is preliminary data.</text>
</comment>
<dbReference type="AlphaFoldDB" id="A0A4Y8KX62"/>
<dbReference type="GO" id="GO:0008677">
    <property type="term" value="F:2-dehydropantoate 2-reductase activity"/>
    <property type="evidence" value="ECO:0007669"/>
    <property type="project" value="UniProtKB-EC"/>
</dbReference>
<evidence type="ECO:0000259" key="11">
    <source>
        <dbReference type="Pfam" id="PF08546"/>
    </source>
</evidence>
<evidence type="ECO:0000313" key="12">
    <source>
        <dbReference type="EMBL" id="TFD93241.1"/>
    </source>
</evidence>
<dbReference type="Gene3D" id="3.40.50.720">
    <property type="entry name" value="NAD(P)-binding Rossmann-like Domain"/>
    <property type="match status" value="1"/>
</dbReference>
<comment type="pathway">
    <text evidence="1 9">Cofactor biosynthesis; (R)-pantothenate biosynthesis; (R)-pantoate from 3-methyl-2-oxobutanoate: step 2/2.</text>
</comment>
<dbReference type="InterPro" id="IPR008927">
    <property type="entry name" value="6-PGluconate_DH-like_C_sf"/>
</dbReference>
<dbReference type="PANTHER" id="PTHR21708:SF26">
    <property type="entry name" value="2-DEHYDROPANTOATE 2-REDUCTASE"/>
    <property type="match status" value="1"/>
</dbReference>
<evidence type="ECO:0000256" key="1">
    <source>
        <dbReference type="ARBA" id="ARBA00004994"/>
    </source>
</evidence>
<dbReference type="InterPro" id="IPR036291">
    <property type="entry name" value="NAD(P)-bd_dom_sf"/>
</dbReference>
<dbReference type="InterPro" id="IPR013328">
    <property type="entry name" value="6PGD_dom2"/>
</dbReference>
<evidence type="ECO:0000256" key="3">
    <source>
        <dbReference type="ARBA" id="ARBA00013014"/>
    </source>
</evidence>
<sequence length="315" mass="34902">MSDKLINGTETLRYGIIGTGAIGGYFGGMLAKAGKDVHFLFRSDYDFVKEHGLKVDSISGDFCLSEVHAYNNTHSMSKCDVVLVCLKSTGNKTLKHILPPLLHENTVVLMIQNGLGVEEDLQKDFPDLHIAGGLAFICANKTAPGHIAHLDFGKLNVGSYSCPDDSVLQQVCSDLENAGVEAEVLELKNARWRKLVWNIPFNGMTVVMNTTTDALIANADMRQLLHRMMIEVIEAGNKSDLAENPIPTEYADEIMHMTEHMTPYSPSMKVDFDSKRQMEIEYLYTRPVEYAASCGYSMASVAVLEKQLKFIQSTI</sequence>
<dbReference type="Proteomes" id="UP000297861">
    <property type="component" value="Unassembled WGS sequence"/>
</dbReference>
<feature type="domain" description="Ketopantoate reductase C-terminal" evidence="11">
    <location>
        <begin position="187"/>
        <end position="310"/>
    </location>
</feature>
<dbReference type="EC" id="1.1.1.169" evidence="3 9"/>
<name>A0A4Y8KX62_9BACT</name>
<dbReference type="Pfam" id="PF02558">
    <property type="entry name" value="ApbA"/>
    <property type="match status" value="1"/>
</dbReference>
<dbReference type="EMBL" id="SOML01000013">
    <property type="protein sequence ID" value="TFD93241.1"/>
    <property type="molecule type" value="Genomic_DNA"/>
</dbReference>
<evidence type="ECO:0000256" key="6">
    <source>
        <dbReference type="ARBA" id="ARBA00023002"/>
    </source>
</evidence>
<evidence type="ECO:0000256" key="9">
    <source>
        <dbReference type="RuleBase" id="RU362068"/>
    </source>
</evidence>
<keyword evidence="5 9" id="KW-0521">NADP</keyword>
<dbReference type="InterPro" id="IPR013332">
    <property type="entry name" value="KPR_N"/>
</dbReference>
<dbReference type="OrthoDB" id="9800163at2"/>
<dbReference type="Gene3D" id="1.10.1040.10">
    <property type="entry name" value="N-(1-d-carboxylethyl)-l-norvaline Dehydrogenase, domain 2"/>
    <property type="match status" value="1"/>
</dbReference>